<dbReference type="PROSITE" id="PS51698">
    <property type="entry name" value="U_BOX"/>
    <property type="match status" value="1"/>
</dbReference>
<feature type="domain" description="U-box" evidence="6">
    <location>
        <begin position="33"/>
        <end position="107"/>
    </location>
</feature>
<dbReference type="InterPro" id="IPR011989">
    <property type="entry name" value="ARM-like"/>
</dbReference>
<keyword evidence="4 5" id="KW-0833">Ubl conjugation pathway</keyword>
<evidence type="ECO:0000259" key="6">
    <source>
        <dbReference type="PROSITE" id="PS51698"/>
    </source>
</evidence>
<evidence type="ECO:0000313" key="8">
    <source>
        <dbReference type="Proteomes" id="UP000593562"/>
    </source>
</evidence>
<dbReference type="SUPFAM" id="SSF48371">
    <property type="entry name" value="ARM repeat"/>
    <property type="match status" value="1"/>
</dbReference>
<dbReference type="InterPro" id="IPR045210">
    <property type="entry name" value="RING-Ubox_PUB"/>
</dbReference>
<evidence type="ECO:0000256" key="4">
    <source>
        <dbReference type="ARBA" id="ARBA00022786"/>
    </source>
</evidence>
<dbReference type="FunFam" id="3.30.40.10:FF:000442">
    <property type="entry name" value="RING-type E3 ubiquitin transferase"/>
    <property type="match status" value="1"/>
</dbReference>
<gene>
    <name evidence="7" type="ORF">HS088_TW03G00228</name>
</gene>
<organism evidence="7 8">
    <name type="scientific">Tripterygium wilfordii</name>
    <name type="common">Thunder God vine</name>
    <dbReference type="NCBI Taxonomy" id="458696"/>
    <lineage>
        <taxon>Eukaryota</taxon>
        <taxon>Viridiplantae</taxon>
        <taxon>Streptophyta</taxon>
        <taxon>Embryophyta</taxon>
        <taxon>Tracheophyta</taxon>
        <taxon>Spermatophyta</taxon>
        <taxon>Magnoliopsida</taxon>
        <taxon>eudicotyledons</taxon>
        <taxon>Gunneridae</taxon>
        <taxon>Pentapetalae</taxon>
        <taxon>rosids</taxon>
        <taxon>fabids</taxon>
        <taxon>Celastrales</taxon>
        <taxon>Celastraceae</taxon>
        <taxon>Tripterygium</taxon>
    </lineage>
</organism>
<comment type="caution">
    <text evidence="7">The sequence shown here is derived from an EMBL/GenBank/DDBJ whole genome shotgun (WGS) entry which is preliminary data.</text>
</comment>
<dbReference type="UniPathway" id="UPA00143"/>
<dbReference type="Pfam" id="PF25598">
    <property type="entry name" value="ARM_PUB"/>
    <property type="match status" value="1"/>
</dbReference>
<dbReference type="EMBL" id="JAAARO010000003">
    <property type="protein sequence ID" value="KAF5749901.1"/>
    <property type="molecule type" value="Genomic_DNA"/>
</dbReference>
<dbReference type="GO" id="GO:0061630">
    <property type="term" value="F:ubiquitin protein ligase activity"/>
    <property type="evidence" value="ECO:0007669"/>
    <property type="project" value="UniProtKB-UniRule"/>
</dbReference>
<comment type="pathway">
    <text evidence="2 5">Protein modification; protein ubiquitination.</text>
</comment>
<dbReference type="AlphaFoldDB" id="A0A7J7DUD0"/>
<evidence type="ECO:0000256" key="3">
    <source>
        <dbReference type="ARBA" id="ARBA00022679"/>
    </source>
</evidence>
<comment type="catalytic activity">
    <reaction evidence="1 5">
        <text>S-ubiquitinyl-[E2 ubiquitin-conjugating enzyme]-L-cysteine + [acceptor protein]-L-lysine = [E2 ubiquitin-conjugating enzyme]-L-cysteine + N(6)-ubiquitinyl-[acceptor protein]-L-lysine.</text>
        <dbReference type="EC" id="2.3.2.27"/>
    </reaction>
</comment>
<dbReference type="PANTHER" id="PTHR22849:SF61">
    <property type="entry name" value="U-BOX DOMAIN-CONTAINING PROTEIN 21"/>
    <property type="match status" value="1"/>
</dbReference>
<proteinExistence type="predicted"/>
<dbReference type="PANTHER" id="PTHR22849">
    <property type="entry name" value="WDSAM1 PROTEIN"/>
    <property type="match status" value="1"/>
</dbReference>
<dbReference type="GO" id="GO:0016567">
    <property type="term" value="P:protein ubiquitination"/>
    <property type="evidence" value="ECO:0007669"/>
    <property type="project" value="UniProtKB-UniRule"/>
</dbReference>
<dbReference type="FunCoup" id="A0A7J7DUD0">
    <property type="interactions" value="40"/>
</dbReference>
<accession>A0A7J7DUD0</accession>
<evidence type="ECO:0000256" key="5">
    <source>
        <dbReference type="RuleBase" id="RU369093"/>
    </source>
</evidence>
<reference evidence="7 8" key="1">
    <citation type="journal article" date="2020" name="Nat. Commun.">
        <title>Genome of Tripterygium wilfordii and identification of cytochrome P450 involved in triptolide biosynthesis.</title>
        <authorList>
            <person name="Tu L."/>
            <person name="Su P."/>
            <person name="Zhang Z."/>
            <person name="Gao L."/>
            <person name="Wang J."/>
            <person name="Hu T."/>
            <person name="Zhou J."/>
            <person name="Zhang Y."/>
            <person name="Zhao Y."/>
            <person name="Liu Y."/>
            <person name="Song Y."/>
            <person name="Tong Y."/>
            <person name="Lu Y."/>
            <person name="Yang J."/>
            <person name="Xu C."/>
            <person name="Jia M."/>
            <person name="Peters R.J."/>
            <person name="Huang L."/>
            <person name="Gao W."/>
        </authorList>
    </citation>
    <scope>NUCLEOTIDE SEQUENCE [LARGE SCALE GENOMIC DNA]</scope>
    <source>
        <strain evidence="8">cv. XIE 37</strain>
        <tissue evidence="7">Leaf</tissue>
    </source>
</reference>
<dbReference type="SMART" id="SM00504">
    <property type="entry name" value="Ubox"/>
    <property type="match status" value="1"/>
</dbReference>
<protein>
    <recommendedName>
        <fullName evidence="5 6">U-box domain-containing protein</fullName>
        <ecNumber evidence="5">2.3.2.27</ecNumber>
    </recommendedName>
    <alternativeName>
        <fullName evidence="5">RING-type E3 ubiquitin transferase PUB</fullName>
    </alternativeName>
</protein>
<dbReference type="CDD" id="cd16664">
    <property type="entry name" value="RING-Ubox_PUB"/>
    <property type="match status" value="1"/>
</dbReference>
<keyword evidence="8" id="KW-1185">Reference proteome</keyword>
<dbReference type="Proteomes" id="UP000593562">
    <property type="component" value="Unassembled WGS sequence"/>
</dbReference>
<dbReference type="OrthoDB" id="10064100at2759"/>
<dbReference type="Gene3D" id="3.30.40.10">
    <property type="entry name" value="Zinc/RING finger domain, C3HC4 (zinc finger)"/>
    <property type="match status" value="1"/>
</dbReference>
<dbReference type="InterPro" id="IPR003613">
    <property type="entry name" value="Ubox_domain"/>
</dbReference>
<comment type="function">
    <text evidence="5">Functions as an E3 ubiquitin ligase.</text>
</comment>
<evidence type="ECO:0000256" key="1">
    <source>
        <dbReference type="ARBA" id="ARBA00000900"/>
    </source>
</evidence>
<dbReference type="InterPro" id="IPR013083">
    <property type="entry name" value="Znf_RING/FYVE/PHD"/>
</dbReference>
<dbReference type="SUPFAM" id="SSF57850">
    <property type="entry name" value="RING/U-box"/>
    <property type="match status" value="1"/>
</dbReference>
<evidence type="ECO:0000256" key="2">
    <source>
        <dbReference type="ARBA" id="ARBA00004906"/>
    </source>
</evidence>
<dbReference type="InterPro" id="IPR045185">
    <property type="entry name" value="PUB22/23/24-like"/>
</dbReference>
<dbReference type="InterPro" id="IPR058678">
    <property type="entry name" value="ARM_PUB"/>
</dbReference>
<dbReference type="Gene3D" id="1.25.10.10">
    <property type="entry name" value="Leucine-rich Repeat Variant"/>
    <property type="match status" value="1"/>
</dbReference>
<dbReference type="InterPro" id="IPR016024">
    <property type="entry name" value="ARM-type_fold"/>
</dbReference>
<dbReference type="InParanoid" id="A0A7J7DUD0"/>
<name>A0A7J7DUD0_TRIWF</name>
<keyword evidence="3 5" id="KW-0808">Transferase</keyword>
<sequence length="452" mass="50906">MIMILPWNRRRTSRSSNKNNYKLFQENLDVEVMVPLHFRCPISLDLMKDPVTLCTGITYDRDSIEKWVESGNCTCPVSNKVLLSFDQIPNHSIRKMIQDWCVQNRSSGIERIPTPRIPVSHYEVSETCKKIMVEKKRGDVKKVQELVQKIKNWGKESDRNKRCIVSSDAGSVLSACFESFVSVSMEKNVELLEEIMSVLTWLFPLGVEGQVKLGSPAPLRCMVGFMKSGSLSGRQTAVLVLKEMVYSGQININTLMDIEGVFEALVSIIREPISTIATKASLLTILHMISRPSTISEEIVSRFVELGLVSLMLEILVDAEKSICEKALGILDKMCDWEQGREKANEDALAIPILVKKMLRVSDLVTELSVSILWKLLKKKNGTRDHEDGGCLVVEALQVGGFQKLLVLLQVGCGGGNYTKKVTDLLKLMNLYRGEVECFDSSMDFKYLKRPF</sequence>
<dbReference type="EC" id="2.3.2.27" evidence="5"/>
<dbReference type="Pfam" id="PF04564">
    <property type="entry name" value="U-box"/>
    <property type="match status" value="1"/>
</dbReference>
<evidence type="ECO:0000313" key="7">
    <source>
        <dbReference type="EMBL" id="KAF5749901.1"/>
    </source>
</evidence>